<name>A0ABV9HAB0_9HYPH</name>
<reference evidence="7" key="1">
    <citation type="journal article" date="2019" name="Int. J. Syst. Evol. Microbiol.">
        <title>The Global Catalogue of Microorganisms (GCM) 10K type strain sequencing project: providing services to taxonomists for standard genome sequencing and annotation.</title>
        <authorList>
            <consortium name="The Broad Institute Genomics Platform"/>
            <consortium name="The Broad Institute Genome Sequencing Center for Infectious Disease"/>
            <person name="Wu L."/>
            <person name="Ma J."/>
        </authorList>
    </citation>
    <scope>NUCLEOTIDE SEQUENCE [LARGE SCALE GENOMIC DNA]</scope>
    <source>
        <strain evidence="7">CGMCC 1.15731</strain>
    </source>
</reference>
<keyword evidence="2 5" id="KW-0456">Lyase</keyword>
<evidence type="ECO:0000256" key="1">
    <source>
        <dbReference type="ARBA" id="ARBA00022628"/>
    </source>
</evidence>
<comment type="catalytic activity">
    <reaction evidence="5">
        <text>ethanolamine = acetaldehyde + NH4(+)</text>
        <dbReference type="Rhea" id="RHEA:15313"/>
        <dbReference type="ChEBI" id="CHEBI:15343"/>
        <dbReference type="ChEBI" id="CHEBI:28938"/>
        <dbReference type="ChEBI" id="CHEBI:57603"/>
        <dbReference type="EC" id="4.3.1.7"/>
    </reaction>
</comment>
<dbReference type="EC" id="4.3.1.7" evidence="5"/>
<comment type="subunit">
    <text evidence="5">The basic unit is a heterodimer which dimerizes to form tetramers. The heterotetramers trimerize; 6 large subunits form a core ring with 6 small subunits projecting outwards.</text>
</comment>
<evidence type="ECO:0000256" key="4">
    <source>
        <dbReference type="ARBA" id="ARBA00024446"/>
    </source>
</evidence>
<comment type="cofactor">
    <cofactor evidence="5">
        <name>adenosylcob(III)alamin</name>
        <dbReference type="ChEBI" id="CHEBI:18408"/>
    </cofactor>
    <text evidence="5">Binds between the large and small subunits.</text>
</comment>
<keyword evidence="3 5" id="KW-0170">Cobalt</keyword>
<evidence type="ECO:0000313" key="6">
    <source>
        <dbReference type="EMBL" id="MFC4626254.1"/>
    </source>
</evidence>
<keyword evidence="4 5" id="KW-1283">Bacterial microcompartment</keyword>
<dbReference type="Proteomes" id="UP001596042">
    <property type="component" value="Unassembled WGS sequence"/>
</dbReference>
<gene>
    <name evidence="5 6" type="primary">eutC</name>
    <name evidence="6" type="ORF">ACFO1V_13750</name>
</gene>
<dbReference type="PIRSF" id="PIRSF018982">
    <property type="entry name" value="EutC"/>
    <property type="match status" value="1"/>
</dbReference>
<feature type="binding site" evidence="5">
    <location>
        <position position="219"/>
    </location>
    <ligand>
        <name>adenosylcob(III)alamin</name>
        <dbReference type="ChEBI" id="CHEBI:18408"/>
    </ligand>
</feature>
<keyword evidence="7" id="KW-1185">Reference proteome</keyword>
<comment type="pathway">
    <text evidence="5">Amine and polyamine degradation; ethanolamine degradation.</text>
</comment>
<dbReference type="Gene3D" id="3.40.50.11240">
    <property type="entry name" value="Ethanolamine ammonia-lyase light chain (EutC)"/>
    <property type="match status" value="1"/>
</dbReference>
<dbReference type="RefSeq" id="WP_374831082.1">
    <property type="nucleotide sequence ID" value="NZ_JBHEEZ010000007.1"/>
</dbReference>
<sequence length="276" mass="29340">MTADKTSEIRVYAPSIVTRDAIEFSKEITAARLGLGRAGASLPTRAVLEFTLDHARARDAVHMPLDFAVLSEDCAGLGLEIVKVDSAASDRQIYLRRPDLGRVLSQSSRAMLEAHKPETAPDVVIVVGDGLSSKAVQTGAVELLRHLVARLREMGFSLGPLVLASQARVALADDIGELLQARMSIMLIGERPGLSSADSLGAYLTLAPRRQCTDADRNCISNIRPGGLSYETAAFKLGWLTENAFWLGASGVALKDESDAAIALGSASTKALSQPE</sequence>
<comment type="caution">
    <text evidence="6">The sequence shown here is derived from an EMBL/GenBank/DDBJ whole genome shotgun (WGS) entry which is preliminary data.</text>
</comment>
<dbReference type="Gene3D" id="1.10.30.40">
    <property type="entry name" value="Ethanolamine ammonia-lyase light chain (EutC), N-terminal domain"/>
    <property type="match status" value="1"/>
</dbReference>
<dbReference type="Pfam" id="PF05985">
    <property type="entry name" value="EutC"/>
    <property type="match status" value="1"/>
</dbReference>
<comment type="similarity">
    <text evidence="5">Belongs to the EutC family.</text>
</comment>
<dbReference type="EMBL" id="JBHSEL010000124">
    <property type="protein sequence ID" value="MFC4626254.1"/>
    <property type="molecule type" value="Genomic_DNA"/>
</dbReference>
<dbReference type="PANTHER" id="PTHR39330">
    <property type="entry name" value="ETHANOLAMINE AMMONIA-LYASE LIGHT CHAIN"/>
    <property type="match status" value="1"/>
</dbReference>
<evidence type="ECO:0000256" key="3">
    <source>
        <dbReference type="ARBA" id="ARBA00023285"/>
    </source>
</evidence>
<dbReference type="GO" id="GO:0008851">
    <property type="term" value="F:ethanolamine ammonia-lyase activity"/>
    <property type="evidence" value="ECO:0007669"/>
    <property type="project" value="UniProtKB-EC"/>
</dbReference>
<comment type="subcellular location">
    <subcellularLocation>
        <location evidence="5">Bacterial microcompartment</location>
    </subcellularLocation>
</comment>
<comment type="function">
    <text evidence="5">Catalyzes the deamination of various vicinal amino-alcohols to oxo compounds. Allows this organism to utilize ethanolamine as the sole source of nitrogen and carbon in the presence of external vitamin B12.</text>
</comment>
<keyword evidence="1 5" id="KW-0846">Cobalamin</keyword>
<dbReference type="InterPro" id="IPR042255">
    <property type="entry name" value="EutC_N"/>
</dbReference>
<dbReference type="PANTHER" id="PTHR39330:SF1">
    <property type="entry name" value="ETHANOLAMINE AMMONIA-LYASE SMALL SUBUNIT"/>
    <property type="match status" value="1"/>
</dbReference>
<feature type="binding site" evidence="5">
    <location>
        <position position="169"/>
    </location>
    <ligand>
        <name>adenosylcob(III)alamin</name>
        <dbReference type="ChEBI" id="CHEBI:18408"/>
    </ligand>
</feature>
<accession>A0ABV9HAB0</accession>
<dbReference type="HAMAP" id="MF_00601">
    <property type="entry name" value="EutC"/>
    <property type="match status" value="1"/>
</dbReference>
<dbReference type="InterPro" id="IPR009246">
    <property type="entry name" value="EutC"/>
</dbReference>
<feature type="binding site" evidence="5">
    <location>
        <position position="190"/>
    </location>
    <ligand>
        <name>adenosylcob(III)alamin</name>
        <dbReference type="ChEBI" id="CHEBI:18408"/>
    </ligand>
</feature>
<evidence type="ECO:0000256" key="5">
    <source>
        <dbReference type="HAMAP-Rule" id="MF_00601"/>
    </source>
</evidence>
<protein>
    <recommendedName>
        <fullName evidence="5">Ethanolamine ammonia-lyase small subunit</fullName>
        <shortName evidence="5">EAL small subunit</shortName>
        <ecNumber evidence="5">4.3.1.7</ecNumber>
    </recommendedName>
</protein>
<evidence type="ECO:0000313" key="7">
    <source>
        <dbReference type="Proteomes" id="UP001596042"/>
    </source>
</evidence>
<dbReference type="InterPro" id="IPR042251">
    <property type="entry name" value="EutC_C"/>
</dbReference>
<proteinExistence type="inferred from homology"/>
<evidence type="ECO:0000256" key="2">
    <source>
        <dbReference type="ARBA" id="ARBA00023239"/>
    </source>
</evidence>
<organism evidence="6 7">
    <name type="scientific">Daeguia caeni</name>
    <dbReference type="NCBI Taxonomy" id="439612"/>
    <lineage>
        <taxon>Bacteria</taxon>
        <taxon>Pseudomonadati</taxon>
        <taxon>Pseudomonadota</taxon>
        <taxon>Alphaproteobacteria</taxon>
        <taxon>Hyphomicrobiales</taxon>
        <taxon>Brucellaceae</taxon>
        <taxon>Daeguia</taxon>
    </lineage>
</organism>
<dbReference type="NCBIfam" id="NF003971">
    <property type="entry name" value="PRK05465.1"/>
    <property type="match status" value="1"/>
</dbReference>